<accession>A4U0J5</accession>
<dbReference type="InterPro" id="IPR012997">
    <property type="entry name" value="RplA"/>
</dbReference>
<evidence type="ECO:0000313" key="4">
    <source>
        <dbReference type="EMBL" id="CAM76402.1"/>
    </source>
</evidence>
<dbReference type="SUPFAM" id="SSF50685">
    <property type="entry name" value="Barwin-like endoglucanases"/>
    <property type="match status" value="1"/>
</dbReference>
<organism evidence="4">
    <name type="scientific">Magnetospirillum gryphiswaldense</name>
    <dbReference type="NCBI Taxonomy" id="55518"/>
    <lineage>
        <taxon>Bacteria</taxon>
        <taxon>Pseudomonadati</taxon>
        <taxon>Pseudomonadota</taxon>
        <taxon>Alphaproteobacteria</taxon>
        <taxon>Rhodospirillales</taxon>
        <taxon>Rhodospirillaceae</taxon>
        <taxon>Magnetospirillum</taxon>
    </lineage>
</organism>
<dbReference type="RefSeq" id="WP_106002908.1">
    <property type="nucleotide sequence ID" value="NZ_CP027527.1"/>
</dbReference>
<dbReference type="PANTHER" id="PTHR34183:SF1">
    <property type="entry name" value="ENDOLYTIC PEPTIDOGLYCAN TRANSGLYCOSYLASE RLPA"/>
    <property type="match status" value="1"/>
</dbReference>
<feature type="chain" id="PRO_5002673208" evidence="2">
    <location>
        <begin position="23"/>
        <end position="112"/>
    </location>
</feature>
<evidence type="ECO:0000259" key="3">
    <source>
        <dbReference type="Pfam" id="PF03330"/>
    </source>
</evidence>
<dbReference type="Gene3D" id="2.40.40.10">
    <property type="entry name" value="RlpA-like domain"/>
    <property type="match status" value="1"/>
</dbReference>
<feature type="signal peptide" evidence="2">
    <location>
        <begin position="1"/>
        <end position="22"/>
    </location>
</feature>
<comment type="similarity">
    <text evidence="1">Belongs to the RlpA family.</text>
</comment>
<dbReference type="NCBIfam" id="TIGR00413">
    <property type="entry name" value="rlpA"/>
    <property type="match status" value="1"/>
</dbReference>
<dbReference type="PANTHER" id="PTHR34183">
    <property type="entry name" value="ENDOLYTIC PEPTIDOGLYCAN TRANSGLYCOSYLASE RLPA"/>
    <property type="match status" value="1"/>
</dbReference>
<evidence type="ECO:0000256" key="2">
    <source>
        <dbReference type="SAM" id="SignalP"/>
    </source>
</evidence>
<dbReference type="AlphaFoldDB" id="A4U0J5"/>
<protein>
    <submittedName>
        <fullName evidence="4">Rare lipoprotein A</fullName>
    </submittedName>
</protein>
<dbReference type="InterPro" id="IPR009009">
    <property type="entry name" value="RlpA-like_DPBB"/>
</dbReference>
<keyword evidence="4" id="KW-0449">Lipoprotein</keyword>
<gene>
    <name evidence="4" type="ORF">MGR_1294</name>
</gene>
<name>A4U0J5_9PROT</name>
<sequence length="112" mass="12059">MLRLIAAMIVSCACLYSSSAFAAQTTEASWYGLKYHGKRTASGEKFDVRAMTAAHPTLPLGSVVEVRHGRKAVMVRINDRCGRCGIDLSPAAADRLGMRHLGRASVTVRPLA</sequence>
<reference evidence="4" key="1">
    <citation type="journal article" date="2007" name="J. Bacteriol.">
        <title>Comparative genome analysis of four magnetotactic bacteria reveals a complex set of group-specific genes implicated in magnetosome biomineralization and function.</title>
        <authorList>
            <person name="Richter M."/>
            <person name="Kube M."/>
            <person name="Bazylinski D.A."/>
            <person name="Lombardot T."/>
            <person name="Gloeckner F.O."/>
            <person name="Reinhardt R."/>
            <person name="Schueler D."/>
        </authorList>
    </citation>
    <scope>NUCLEOTIDE SEQUENCE</scope>
    <source>
        <strain evidence="4">MSR-1</strain>
    </source>
</reference>
<dbReference type="CDD" id="cd22268">
    <property type="entry name" value="DPBB_RlpA-like"/>
    <property type="match status" value="1"/>
</dbReference>
<dbReference type="Pfam" id="PF03330">
    <property type="entry name" value="DPBB_1"/>
    <property type="match status" value="1"/>
</dbReference>
<proteinExistence type="inferred from homology"/>
<keyword evidence="2" id="KW-0732">Signal</keyword>
<dbReference type="EMBL" id="CU459003">
    <property type="protein sequence ID" value="CAM76402.1"/>
    <property type="molecule type" value="Genomic_DNA"/>
</dbReference>
<feature type="domain" description="RlpA-like protein double-psi beta-barrel" evidence="3">
    <location>
        <begin position="25"/>
        <end position="107"/>
    </location>
</feature>
<evidence type="ECO:0000256" key="1">
    <source>
        <dbReference type="RuleBase" id="RU003495"/>
    </source>
</evidence>
<dbReference type="InterPro" id="IPR036908">
    <property type="entry name" value="RlpA-like_sf"/>
</dbReference>